<organism evidence="13 14">
    <name type="scientific">Malus baccata</name>
    <name type="common">Siberian crab apple</name>
    <name type="synonym">Pyrus baccata</name>
    <dbReference type="NCBI Taxonomy" id="106549"/>
    <lineage>
        <taxon>Eukaryota</taxon>
        <taxon>Viridiplantae</taxon>
        <taxon>Streptophyta</taxon>
        <taxon>Embryophyta</taxon>
        <taxon>Tracheophyta</taxon>
        <taxon>Spermatophyta</taxon>
        <taxon>Magnoliopsida</taxon>
        <taxon>eudicotyledons</taxon>
        <taxon>Gunneridae</taxon>
        <taxon>Pentapetalae</taxon>
        <taxon>rosids</taxon>
        <taxon>fabids</taxon>
        <taxon>Rosales</taxon>
        <taxon>Rosaceae</taxon>
        <taxon>Amygdaloideae</taxon>
        <taxon>Maleae</taxon>
        <taxon>Malus</taxon>
    </lineage>
</organism>
<evidence type="ECO:0000256" key="4">
    <source>
        <dbReference type="ARBA" id="ARBA00022692"/>
    </source>
</evidence>
<dbReference type="Gene3D" id="1.10.630.10">
    <property type="entry name" value="Cytochrome P450"/>
    <property type="match status" value="2"/>
</dbReference>
<accession>A0A540NN00</accession>
<reference evidence="13 14" key="1">
    <citation type="journal article" date="2019" name="G3 (Bethesda)">
        <title>Sequencing of a Wild Apple (Malus baccata) Genome Unravels the Differences Between Cultivated and Wild Apple Species Regarding Disease Resistance and Cold Tolerance.</title>
        <authorList>
            <person name="Chen X."/>
        </authorList>
    </citation>
    <scope>NUCLEOTIDE SEQUENCE [LARGE SCALE GENOMIC DNA]</scope>
    <source>
        <strain evidence="14">cv. Shandingzi</strain>
        <tissue evidence="13">Leaves</tissue>
    </source>
</reference>
<dbReference type="GO" id="GO:0020037">
    <property type="term" value="F:heme binding"/>
    <property type="evidence" value="ECO:0007669"/>
    <property type="project" value="InterPro"/>
</dbReference>
<evidence type="ECO:0008006" key="15">
    <source>
        <dbReference type="Google" id="ProtNLM"/>
    </source>
</evidence>
<evidence type="ECO:0000256" key="3">
    <source>
        <dbReference type="ARBA" id="ARBA00022617"/>
    </source>
</evidence>
<keyword evidence="14" id="KW-1185">Reference proteome</keyword>
<gene>
    <name evidence="13" type="ORF">C1H46_002057</name>
</gene>
<dbReference type="InterPro" id="IPR002401">
    <property type="entry name" value="Cyt_P450_E_grp-I"/>
</dbReference>
<comment type="similarity">
    <text evidence="2 12">Belongs to the cytochrome P450 family.</text>
</comment>
<dbReference type="PANTHER" id="PTHR47947">
    <property type="entry name" value="CYTOCHROME P450 82C3-RELATED"/>
    <property type="match status" value="1"/>
</dbReference>
<protein>
    <recommendedName>
        <fullName evidence="15">Cytochrome P450</fullName>
    </recommendedName>
</protein>
<keyword evidence="5 11" id="KW-0479">Metal-binding</keyword>
<dbReference type="Pfam" id="PF00067">
    <property type="entry name" value="p450"/>
    <property type="match status" value="2"/>
</dbReference>
<dbReference type="STRING" id="106549.A0A540NN00"/>
<keyword evidence="10" id="KW-0472">Membrane</keyword>
<dbReference type="PANTHER" id="PTHR47947:SF1">
    <property type="entry name" value="CYTOCHROME P450 82E3"/>
    <property type="match status" value="1"/>
</dbReference>
<evidence type="ECO:0000256" key="10">
    <source>
        <dbReference type="ARBA" id="ARBA00023136"/>
    </source>
</evidence>
<evidence type="ECO:0000256" key="12">
    <source>
        <dbReference type="RuleBase" id="RU000461"/>
    </source>
</evidence>
<dbReference type="EMBL" id="VIEB01000020">
    <property type="protein sequence ID" value="TQE12404.1"/>
    <property type="molecule type" value="Genomic_DNA"/>
</dbReference>
<evidence type="ECO:0000256" key="8">
    <source>
        <dbReference type="ARBA" id="ARBA00023004"/>
    </source>
</evidence>
<keyword evidence="8 11" id="KW-0408">Iron</keyword>
<dbReference type="FunFam" id="1.10.630.10:FF:000026">
    <property type="entry name" value="Cytochrome P450 82C4"/>
    <property type="match status" value="1"/>
</dbReference>
<keyword evidence="4" id="KW-0812">Transmembrane</keyword>
<evidence type="ECO:0000256" key="9">
    <source>
        <dbReference type="ARBA" id="ARBA00023033"/>
    </source>
</evidence>
<evidence type="ECO:0000313" key="13">
    <source>
        <dbReference type="EMBL" id="TQE12404.1"/>
    </source>
</evidence>
<dbReference type="InterPro" id="IPR036396">
    <property type="entry name" value="Cyt_P450_sf"/>
</dbReference>
<evidence type="ECO:0000313" key="14">
    <source>
        <dbReference type="Proteomes" id="UP000315295"/>
    </source>
</evidence>
<sequence length="605" mass="68250">MLAPQPSGALPIIGHLHKLGGKNPLCSTLASMADKYGPIFTIQLGKHPALVISNYDAVKECFTKNDIAFATRSKSAQGRYLAYNYATLSSSLYGTYWRNMRKMVIVELLSSRRLQTLKHVQIAEVDSFIKGLYEICKTEGENGQSVESCPTLVRDKVCYVLIWSWVTPHIANWFYGGTSISSWYQSGLSSCEAKRPHALLVTQLLSTCRLENPPHVRGRVESCPTLVRDKVCYVLIWSWVTPHIANWFYGGTSISSQSKVVISEWIEHLTLNVITQMIAGKRYFDWGKVGNDSDNEGKNKRIREMVKEFRCVAGKLVVSDLIGFPDWIDLTGQVKNMKRIGKDFDSLMASWIEEHKNPRKEIDSRDKLDFIDVMLSVIEDNTVLGHSRETIIKATSQNLILAGSETTATNLTWILSLLLNNRHVLKHAQEEINLQVGTERWVEDTDIKDLTYLQAIVKETLRLYPPAPLSVPHEAMEDCQVCGFHIPKGTRLFANLWKLHRDPSVWLDPEVFCPDRFLTTQASTDVSGQHFEFIPFGSGRRSCPGLTFAMQVIHLTLGRLVQGFELATPLDMPVDMAEGLGITMPKATSLEVVLTPRLPSQFYER</sequence>
<evidence type="ECO:0000256" key="11">
    <source>
        <dbReference type="PIRSR" id="PIRSR602401-1"/>
    </source>
</evidence>
<dbReference type="GO" id="GO:0004497">
    <property type="term" value="F:monooxygenase activity"/>
    <property type="evidence" value="ECO:0007669"/>
    <property type="project" value="UniProtKB-KW"/>
</dbReference>
<dbReference type="SUPFAM" id="SSF48264">
    <property type="entry name" value="Cytochrome P450"/>
    <property type="match status" value="2"/>
</dbReference>
<keyword evidence="6" id="KW-1133">Transmembrane helix</keyword>
<dbReference type="AlphaFoldDB" id="A0A540NN00"/>
<name>A0A540NN00_MALBA</name>
<dbReference type="GO" id="GO:0016705">
    <property type="term" value="F:oxidoreductase activity, acting on paired donors, with incorporation or reduction of molecular oxygen"/>
    <property type="evidence" value="ECO:0007669"/>
    <property type="project" value="InterPro"/>
</dbReference>
<comment type="cofactor">
    <cofactor evidence="11">
        <name>heme</name>
        <dbReference type="ChEBI" id="CHEBI:30413"/>
    </cofactor>
</comment>
<dbReference type="GO" id="GO:0005506">
    <property type="term" value="F:iron ion binding"/>
    <property type="evidence" value="ECO:0007669"/>
    <property type="project" value="InterPro"/>
</dbReference>
<comment type="caution">
    <text evidence="13">The sequence shown here is derived from an EMBL/GenBank/DDBJ whole genome shotgun (WGS) entry which is preliminary data.</text>
</comment>
<keyword evidence="7 12" id="KW-0560">Oxidoreductase</keyword>
<evidence type="ECO:0000256" key="7">
    <source>
        <dbReference type="ARBA" id="ARBA00023002"/>
    </source>
</evidence>
<evidence type="ECO:0000256" key="6">
    <source>
        <dbReference type="ARBA" id="ARBA00022989"/>
    </source>
</evidence>
<evidence type="ECO:0000256" key="2">
    <source>
        <dbReference type="ARBA" id="ARBA00010617"/>
    </source>
</evidence>
<evidence type="ECO:0000256" key="5">
    <source>
        <dbReference type="ARBA" id="ARBA00022723"/>
    </source>
</evidence>
<dbReference type="PRINTS" id="PR00463">
    <property type="entry name" value="EP450I"/>
</dbReference>
<comment type="subcellular location">
    <subcellularLocation>
        <location evidence="1">Membrane</location>
        <topology evidence="1">Single-pass membrane protein</topology>
    </subcellularLocation>
</comment>
<keyword evidence="3 11" id="KW-0349">Heme</keyword>
<dbReference type="Proteomes" id="UP000315295">
    <property type="component" value="Unassembled WGS sequence"/>
</dbReference>
<feature type="binding site" description="axial binding residue" evidence="11">
    <location>
        <position position="543"/>
    </location>
    <ligand>
        <name>heme</name>
        <dbReference type="ChEBI" id="CHEBI:30413"/>
    </ligand>
    <ligandPart>
        <name>Fe</name>
        <dbReference type="ChEBI" id="CHEBI:18248"/>
    </ligandPart>
</feature>
<dbReference type="GO" id="GO:0016020">
    <property type="term" value="C:membrane"/>
    <property type="evidence" value="ECO:0007669"/>
    <property type="project" value="UniProtKB-SubCell"/>
</dbReference>
<dbReference type="PRINTS" id="PR00385">
    <property type="entry name" value="P450"/>
</dbReference>
<keyword evidence="9 12" id="KW-0503">Monooxygenase</keyword>
<dbReference type="PROSITE" id="PS00086">
    <property type="entry name" value="CYTOCHROME_P450"/>
    <property type="match status" value="1"/>
</dbReference>
<dbReference type="InterPro" id="IPR001128">
    <property type="entry name" value="Cyt_P450"/>
</dbReference>
<dbReference type="InterPro" id="IPR017972">
    <property type="entry name" value="Cyt_P450_CS"/>
</dbReference>
<proteinExistence type="inferred from homology"/>
<dbReference type="InterPro" id="IPR050651">
    <property type="entry name" value="Plant_Cytochrome_P450_Monoox"/>
</dbReference>
<evidence type="ECO:0000256" key="1">
    <source>
        <dbReference type="ARBA" id="ARBA00004167"/>
    </source>
</evidence>